<name>A0A2P8DF87_9ACTN</name>
<dbReference type="EMBL" id="PYGA01000013">
    <property type="protein sequence ID" value="PSK95870.1"/>
    <property type="molecule type" value="Genomic_DNA"/>
</dbReference>
<gene>
    <name evidence="4" type="ORF">CLV63_11333</name>
</gene>
<feature type="binding site" evidence="2">
    <location>
        <position position="70"/>
    </location>
    <ligand>
        <name>substrate</name>
    </ligand>
</feature>
<organism evidence="4 5">
    <name type="scientific">Murinocardiopsis flavida</name>
    <dbReference type="NCBI Taxonomy" id="645275"/>
    <lineage>
        <taxon>Bacteria</taxon>
        <taxon>Bacillati</taxon>
        <taxon>Actinomycetota</taxon>
        <taxon>Actinomycetes</taxon>
        <taxon>Streptosporangiales</taxon>
        <taxon>Nocardiopsidaceae</taxon>
        <taxon>Murinocardiopsis</taxon>
    </lineage>
</organism>
<evidence type="ECO:0000256" key="2">
    <source>
        <dbReference type="PIRSR" id="PIRSR014972-2"/>
    </source>
</evidence>
<dbReference type="PANTHER" id="PTHR36934">
    <property type="entry name" value="BLR0278 PROTEIN"/>
    <property type="match status" value="1"/>
</dbReference>
<sequence>MTGSSPRPGLTHTSRLTVDDGLTVPAVSDALHGFADMPRVFATAYLVAFVENTCIEALAPLLDAGSRTVGTSVDLSHSAATPVGMTVTARVELVEVEGRRLRFAVECRDDSDVISAGHHERHVIDAAKFDRRLAAKQAAAGH</sequence>
<comment type="caution">
    <text evidence="4">The sequence shown here is derived from an EMBL/GenBank/DDBJ whole genome shotgun (WGS) entry which is preliminary data.</text>
</comment>
<feature type="active site" evidence="1">
    <location>
        <position position="43"/>
    </location>
</feature>
<dbReference type="InterPro" id="IPR025540">
    <property type="entry name" value="FlK"/>
</dbReference>
<feature type="active site" evidence="1">
    <location>
        <position position="51"/>
    </location>
</feature>
<keyword evidence="5" id="KW-1185">Reference proteome</keyword>
<evidence type="ECO:0000259" key="3">
    <source>
        <dbReference type="Pfam" id="PF22636"/>
    </source>
</evidence>
<feature type="domain" description="Fluoroacetyl-CoA-specific thioesterase-like" evidence="3">
    <location>
        <begin position="35"/>
        <end position="126"/>
    </location>
</feature>
<protein>
    <submittedName>
        <fullName evidence="4">Thioesterase superfamily protein</fullName>
    </submittedName>
</protein>
<accession>A0A2P8DF87</accession>
<evidence type="ECO:0000256" key="1">
    <source>
        <dbReference type="PIRSR" id="PIRSR014972-1"/>
    </source>
</evidence>
<dbReference type="PANTHER" id="PTHR36934:SF1">
    <property type="entry name" value="THIOESTERASE DOMAIN-CONTAINING PROTEIN"/>
    <property type="match status" value="1"/>
</dbReference>
<dbReference type="InterPro" id="IPR029069">
    <property type="entry name" value="HotDog_dom_sf"/>
</dbReference>
<dbReference type="SUPFAM" id="SSF54637">
    <property type="entry name" value="Thioesterase/thiol ester dehydrase-isomerase"/>
    <property type="match status" value="1"/>
</dbReference>
<reference evidence="4 5" key="1">
    <citation type="submission" date="2018-03" db="EMBL/GenBank/DDBJ databases">
        <title>Genomic Encyclopedia of Archaeal and Bacterial Type Strains, Phase II (KMG-II): from individual species to whole genera.</title>
        <authorList>
            <person name="Goeker M."/>
        </authorList>
    </citation>
    <scope>NUCLEOTIDE SEQUENCE [LARGE SCALE GENOMIC DNA]</scope>
    <source>
        <strain evidence="4 5">DSM 45312</strain>
    </source>
</reference>
<dbReference type="OrthoDB" id="6902891at2"/>
<feature type="binding site" evidence="2">
    <location>
        <position position="121"/>
    </location>
    <ligand>
        <name>substrate</name>
    </ligand>
</feature>
<feature type="binding site" evidence="2">
    <location>
        <position position="70"/>
    </location>
    <ligand>
        <name>CoA</name>
        <dbReference type="ChEBI" id="CHEBI:57287"/>
    </ligand>
</feature>
<feature type="active site" evidence="1">
    <location>
        <position position="77"/>
    </location>
</feature>
<proteinExistence type="predicted"/>
<evidence type="ECO:0000313" key="4">
    <source>
        <dbReference type="EMBL" id="PSK95870.1"/>
    </source>
</evidence>
<dbReference type="Pfam" id="PF22636">
    <property type="entry name" value="FlK"/>
    <property type="match status" value="1"/>
</dbReference>
<dbReference type="Proteomes" id="UP000240542">
    <property type="component" value="Unassembled WGS sequence"/>
</dbReference>
<dbReference type="Gene3D" id="3.10.129.10">
    <property type="entry name" value="Hotdog Thioesterase"/>
    <property type="match status" value="1"/>
</dbReference>
<evidence type="ECO:0000313" key="5">
    <source>
        <dbReference type="Proteomes" id="UP000240542"/>
    </source>
</evidence>
<dbReference type="AlphaFoldDB" id="A0A2P8DF87"/>
<dbReference type="PIRSF" id="PIRSF014972">
    <property type="entry name" value="FlK"/>
    <property type="match status" value="1"/>
</dbReference>
<dbReference type="InterPro" id="IPR054485">
    <property type="entry name" value="FlK-like_dom"/>
</dbReference>
<dbReference type="RefSeq" id="WP_106584333.1">
    <property type="nucleotide sequence ID" value="NZ_PYGA01000013.1"/>
</dbReference>